<evidence type="ECO:0000313" key="3">
    <source>
        <dbReference type="Proteomes" id="UP001529510"/>
    </source>
</evidence>
<dbReference type="Proteomes" id="UP001529510">
    <property type="component" value="Unassembled WGS sequence"/>
</dbReference>
<dbReference type="EMBL" id="JAMKFB020000189">
    <property type="protein sequence ID" value="KAL0152248.1"/>
    <property type="molecule type" value="Genomic_DNA"/>
</dbReference>
<evidence type="ECO:0000259" key="1">
    <source>
        <dbReference type="Pfam" id="PF03732"/>
    </source>
</evidence>
<comment type="caution">
    <text evidence="2">The sequence shown here is derived from an EMBL/GenBank/DDBJ whole genome shotgun (WGS) entry which is preliminary data.</text>
</comment>
<keyword evidence="3" id="KW-1185">Reference proteome</keyword>
<organism evidence="2 3">
    <name type="scientific">Cirrhinus mrigala</name>
    <name type="common">Mrigala</name>
    <dbReference type="NCBI Taxonomy" id="683832"/>
    <lineage>
        <taxon>Eukaryota</taxon>
        <taxon>Metazoa</taxon>
        <taxon>Chordata</taxon>
        <taxon>Craniata</taxon>
        <taxon>Vertebrata</taxon>
        <taxon>Euteleostomi</taxon>
        <taxon>Actinopterygii</taxon>
        <taxon>Neopterygii</taxon>
        <taxon>Teleostei</taxon>
        <taxon>Ostariophysi</taxon>
        <taxon>Cypriniformes</taxon>
        <taxon>Cyprinidae</taxon>
        <taxon>Labeoninae</taxon>
        <taxon>Labeonini</taxon>
        <taxon>Cirrhinus</taxon>
    </lineage>
</organism>
<feature type="domain" description="Retrotransposon gag" evidence="1">
    <location>
        <begin position="156"/>
        <end position="227"/>
    </location>
</feature>
<dbReference type="AlphaFoldDB" id="A0ABD0MSU7"/>
<accession>A0ABD0MSU7</accession>
<proteinExistence type="predicted"/>
<evidence type="ECO:0000313" key="2">
    <source>
        <dbReference type="EMBL" id="KAL0152248.1"/>
    </source>
</evidence>
<protein>
    <recommendedName>
        <fullName evidence="1">Retrotransposon gag domain-containing protein</fullName>
    </recommendedName>
</protein>
<reference evidence="2 3" key="1">
    <citation type="submission" date="2024-05" db="EMBL/GenBank/DDBJ databases">
        <title>Genome sequencing and assembly of Indian major carp, Cirrhinus mrigala (Hamilton, 1822).</title>
        <authorList>
            <person name="Mohindra V."/>
            <person name="Chowdhury L.M."/>
            <person name="Lal K."/>
            <person name="Jena J.K."/>
        </authorList>
    </citation>
    <scope>NUCLEOTIDE SEQUENCE [LARGE SCALE GENOMIC DNA]</scope>
    <source>
        <strain evidence="2">CM1030</strain>
        <tissue evidence="2">Blood</tissue>
    </source>
</reference>
<gene>
    <name evidence="2" type="ORF">M9458_051971</name>
</gene>
<name>A0ABD0MSU7_CIRMR</name>
<dbReference type="Pfam" id="PF03732">
    <property type="entry name" value="Retrotrans_gag"/>
    <property type="match status" value="1"/>
</dbReference>
<sequence length="360" mass="39717">MNASKSMNVAENMDGSDKTPDADFTAGPFSNNLWKVHLIGSLTSGGPLDAFTPVNSISSISTPLVPVPAPRGKVSQPKPANVTYDVTPVSTPLTSVINPPVVPSMSSFCTQPPIRLEFPTFGDSCETSDVLNFIERCENYLDVQPLPSGELIGTLSTVLKGPALSWWKAEKSKAKDWQSFKKAFMAAFLPDDYLTEVEDKLRSLVQQPCQRLRDFAYDYHALCLKWKPDMSEDEMGGGLFEGDRKTVEQLVKVGSKVEKDYMGAKDYWQKVGGQKNKEKANKRSTERFTSRDLAGLSIAQPHPLNSLLLVPITVKGKEVKAVLDTVFLKWAASRRTAQTQATSLPQAPLTALFRRRQQTS</sequence>
<dbReference type="InterPro" id="IPR005162">
    <property type="entry name" value="Retrotrans_gag_dom"/>
</dbReference>